<comment type="caution">
    <text evidence="2">The sequence shown here is derived from an EMBL/GenBank/DDBJ whole genome shotgun (WGS) entry which is preliminary data.</text>
</comment>
<protein>
    <recommendedName>
        <fullName evidence="4">Transmembrane protein</fullName>
    </recommendedName>
</protein>
<organism evidence="2 3">
    <name type="scientific">Hexamita inflata</name>
    <dbReference type="NCBI Taxonomy" id="28002"/>
    <lineage>
        <taxon>Eukaryota</taxon>
        <taxon>Metamonada</taxon>
        <taxon>Diplomonadida</taxon>
        <taxon>Hexamitidae</taxon>
        <taxon>Hexamitinae</taxon>
        <taxon>Hexamita</taxon>
    </lineage>
</organism>
<gene>
    <name evidence="2" type="ORF">HINF_LOCUS34084</name>
</gene>
<dbReference type="EMBL" id="CAXDID020000120">
    <property type="protein sequence ID" value="CAL6031605.1"/>
    <property type="molecule type" value="Genomic_DNA"/>
</dbReference>
<keyword evidence="1" id="KW-1133">Transmembrane helix</keyword>
<evidence type="ECO:0000313" key="2">
    <source>
        <dbReference type="EMBL" id="CAL6031605.1"/>
    </source>
</evidence>
<sequence length="1080" mass="126504">MNETNLENLVQIFDQTYHHILLVYLKKIISLMSIPQTIQIIYTIQLNLVQKGSSTPSYPPTLQQAINGILKDPQKFQTQNYTSIRENRQIFFQYSVNLTVKLKQLQTSLQDNGIKFKNYQTLVDNILPVQSSLNQNFNFYPQTDLQKYQLAFNLSETQKGSWDPITELNQIVKGDSSYVNGEQIIISDANSNTFTYPFNQQNREFDGTGLLFGLVFAKLEQVIFYVDVTSFNFNSNINHFFSVLELMNPYCQMKVYSVEYKIVLLFEGQVNDVRTKYLRNKFREHGTIIRGELLVAHIKQIQTKLKTHVFILSQGIEFQDTLNYSFPIRITIVNTKSWQVKHTTENYFQSYYNIQQQVKTTVNKFQSAIGADLIDLYNKTLEMKTQLDYIRLFRTQILQILTPYLNTDVQYSPLIESQASTGMQQVIFLVLPIIQDNLAVGIVATSFSLQTIQEMIISQAPEYFTSNLFSDTTKSYNNNGITKLTPGELRLKVKQANNLKYSSTFQKIYSVNRNQISFQPNIDNIYLNLMTILQLKKLQNGTVQNKQIIPKYNKGTLQFDPGNNYIFSVNQTYSEQKYLFSNQQKNESVQLLYMGQQCYVDDYKLLFEIKYNEHELLKYDNCTYFKQKTNITKCLCEFDNQLQLKLPFQSLQFIQNSKILNPYILDKFGIFDLLKQVTIRELLQLTECSENVNGQTEEHMFIIPGTDISMKITQQFLFYLRMWRYMNLLTQIYSQSVSSERLCIFSHFNQMRLCTIYQYSNNIEVFDQTKLKYQQFEFANKHWLVPHADDEFPSTCHESWLFQSKQSVSKDIFANSYEFSDSPISYSMYSTYQGQVTLSPISEPYSYSPYLYIQNSIDKNQLELSTFSSDIYGDFEFLYIDSAGFILSSTQQQSKGKNTQIINEFDIFDSQLCQLSQQSQVLLDALFVAGLVKISYSISSGQVCTRYELLVNGTKKFRINQVKYEITNTQKSHIYYLFTEDANNMKIFSHRQNQLCFSSIKKYNDYLSKHFQEKQFNFQISGKNYSISDDYNLSYITNNQQFSIREQLPITDYSILTRMVFILLVIFVIYFVAQNSFWIR</sequence>
<evidence type="ECO:0008006" key="4">
    <source>
        <dbReference type="Google" id="ProtNLM"/>
    </source>
</evidence>
<feature type="transmembrane region" description="Helical" evidence="1">
    <location>
        <begin position="1055"/>
        <end position="1073"/>
    </location>
</feature>
<evidence type="ECO:0000313" key="3">
    <source>
        <dbReference type="Proteomes" id="UP001642409"/>
    </source>
</evidence>
<keyword evidence="1" id="KW-0472">Membrane</keyword>
<keyword evidence="1" id="KW-0812">Transmembrane</keyword>
<evidence type="ECO:0000256" key="1">
    <source>
        <dbReference type="SAM" id="Phobius"/>
    </source>
</evidence>
<dbReference type="Proteomes" id="UP001642409">
    <property type="component" value="Unassembled WGS sequence"/>
</dbReference>
<reference evidence="2 3" key="1">
    <citation type="submission" date="2024-07" db="EMBL/GenBank/DDBJ databases">
        <authorList>
            <person name="Akdeniz Z."/>
        </authorList>
    </citation>
    <scope>NUCLEOTIDE SEQUENCE [LARGE SCALE GENOMIC DNA]</scope>
</reference>
<keyword evidence="3" id="KW-1185">Reference proteome</keyword>
<name>A0ABP1J841_9EUKA</name>
<proteinExistence type="predicted"/>
<accession>A0ABP1J841</accession>